<keyword evidence="7" id="KW-1133">Transmembrane helix</keyword>
<evidence type="ECO:0000256" key="7">
    <source>
        <dbReference type="SAM" id="Phobius"/>
    </source>
</evidence>
<dbReference type="Gene3D" id="3.30.565.10">
    <property type="entry name" value="Histidine kinase-like ATPase, C-terminal domain"/>
    <property type="match status" value="1"/>
</dbReference>
<gene>
    <name evidence="9" type="ORF">C7M71_003895</name>
</gene>
<feature type="region of interest" description="Disordered" evidence="6">
    <location>
        <begin position="710"/>
        <end position="822"/>
    </location>
</feature>
<sequence length="822" mass="89157">MALRTAASDGPARRPGRPWLGSLRTVLLVLALVPSIAMVALWTVSSERLYADWREQKAQSALSHRAGLPSTLVYDNLQEERRLSAEVLADPAASRKALTDQRDRTDQAVRSFQALSGIEAGDAPEELRFAVADARDQMERLSGFRDGVDRRVASQQVTFAYYTGLIETDLRLFTALSNVDNGQVSYLSRTLVDAFWAKEMLSREDALLARAEGRRLDVEEHQQLVGWIGAQQFALESKVAPYLDEAEALVYSDLTEGTAWQGKDAIERTLVHLSPAGGGTVAIPPSTLTQWRQSVDQVTPTLQRLLQSRTLAVAEVGDNTVHALQMRLITTGAVGLAGVLLVVLVSVRLTGSLRRRIFSLRDDARQAQTTLPELVDRLSAGESVDLAAETRETPRGSDELGQLEDALAQARRSAVETAVRQAAQHRGFERLLQRIARRTQLLIGLQLKKLDEMERRHEDPEVLEGLFDLDHLTARLRRYEENLVILGGGQPQRRWRKPVRLLDVLRAAQGEVRDYRRVQIEVEGRPWVAERAVGTVVHVLAELMENAASFSKPPTPVEVRAASVGRGLVVEIEDRGLGMEPEQYAAANRLMADPPRMDVMTRADDARLGLYVVARLAAGLGLQVEFRASAFGGTRVIVLIPAELVAEAPEGAPAPHEPHGRGGGRLAVVDPVDGDAAGAAEPEAVPVGGGPAPVAVAELGPTGLPVRSRGRAMSAVAGSPETAKPAEPTGTAGAADPARSDRPLPRRVRQASLVDELREPAARPQSATGDTPSPRTAPTRFGPAIRAFQRQSRIARSGSGTDDHHATGATPPEVKRPTTEDR</sequence>
<name>A0A345SSM2_9ACTN</name>
<protein>
    <recommendedName>
        <fullName evidence="2">histidine kinase</fullName>
        <ecNumber evidence="2">2.7.13.3</ecNumber>
    </recommendedName>
</protein>
<evidence type="ECO:0000313" key="9">
    <source>
        <dbReference type="EMBL" id="AXI76727.1"/>
    </source>
</evidence>
<dbReference type="EMBL" id="CP031264">
    <property type="protein sequence ID" value="AXI76727.1"/>
    <property type="molecule type" value="Genomic_DNA"/>
</dbReference>
<feature type="domain" description="Histidine kinase/HSP90-like ATPase" evidence="8">
    <location>
        <begin position="531"/>
        <end position="644"/>
    </location>
</feature>
<evidence type="ECO:0000259" key="8">
    <source>
        <dbReference type="SMART" id="SM00387"/>
    </source>
</evidence>
<dbReference type="Pfam" id="PF02518">
    <property type="entry name" value="HATPase_c"/>
    <property type="match status" value="1"/>
</dbReference>
<accession>A0A345SSM2</accession>
<dbReference type="InterPro" id="IPR050428">
    <property type="entry name" value="TCS_sensor_his_kinase"/>
</dbReference>
<evidence type="ECO:0000256" key="4">
    <source>
        <dbReference type="ARBA" id="ARBA00022679"/>
    </source>
</evidence>
<evidence type="ECO:0000256" key="3">
    <source>
        <dbReference type="ARBA" id="ARBA00022553"/>
    </source>
</evidence>
<evidence type="ECO:0000256" key="2">
    <source>
        <dbReference type="ARBA" id="ARBA00012438"/>
    </source>
</evidence>
<dbReference type="PANTHER" id="PTHR45436:SF5">
    <property type="entry name" value="SENSOR HISTIDINE KINASE TRCS"/>
    <property type="match status" value="1"/>
</dbReference>
<keyword evidence="7" id="KW-0472">Membrane</keyword>
<evidence type="ECO:0000256" key="1">
    <source>
        <dbReference type="ARBA" id="ARBA00000085"/>
    </source>
</evidence>
<dbReference type="GO" id="GO:0004673">
    <property type="term" value="F:protein histidine kinase activity"/>
    <property type="evidence" value="ECO:0007669"/>
    <property type="project" value="UniProtKB-EC"/>
</dbReference>
<dbReference type="AlphaFoldDB" id="A0A345SSM2"/>
<dbReference type="InterPro" id="IPR003594">
    <property type="entry name" value="HATPase_dom"/>
</dbReference>
<feature type="compositionally biased region" description="Polar residues" evidence="6">
    <location>
        <begin position="765"/>
        <end position="776"/>
    </location>
</feature>
<keyword evidence="7" id="KW-0812">Transmembrane</keyword>
<dbReference type="OrthoDB" id="4652229at2"/>
<dbReference type="InterPro" id="IPR013587">
    <property type="entry name" value="Nitrate/nitrite_sensing"/>
</dbReference>
<keyword evidence="4" id="KW-0808">Transferase</keyword>
<feature type="transmembrane region" description="Helical" evidence="7">
    <location>
        <begin position="328"/>
        <end position="351"/>
    </location>
</feature>
<feature type="compositionally biased region" description="Basic and acidic residues" evidence="6">
    <location>
        <begin position="813"/>
        <end position="822"/>
    </location>
</feature>
<evidence type="ECO:0000256" key="5">
    <source>
        <dbReference type="ARBA" id="ARBA00022777"/>
    </source>
</evidence>
<comment type="catalytic activity">
    <reaction evidence="1">
        <text>ATP + protein L-histidine = ADP + protein N-phospho-L-histidine.</text>
        <dbReference type="EC" id="2.7.13.3"/>
    </reaction>
</comment>
<dbReference type="GO" id="GO:0005886">
    <property type="term" value="C:plasma membrane"/>
    <property type="evidence" value="ECO:0007669"/>
    <property type="project" value="TreeGrafter"/>
</dbReference>
<dbReference type="KEGG" id="stri:C7M71_003895"/>
<proteinExistence type="predicted"/>
<dbReference type="Pfam" id="PF08376">
    <property type="entry name" value="NIT"/>
    <property type="match status" value="1"/>
</dbReference>
<evidence type="ECO:0000256" key="6">
    <source>
        <dbReference type="SAM" id="MobiDB-lite"/>
    </source>
</evidence>
<dbReference type="Proteomes" id="UP000249340">
    <property type="component" value="Chromosome"/>
</dbReference>
<dbReference type="PANTHER" id="PTHR45436">
    <property type="entry name" value="SENSOR HISTIDINE KINASE YKOH"/>
    <property type="match status" value="1"/>
</dbReference>
<organism evidence="9 10">
    <name type="scientific">Peterkaempfera bronchialis</name>
    <dbReference type="NCBI Taxonomy" id="2126346"/>
    <lineage>
        <taxon>Bacteria</taxon>
        <taxon>Bacillati</taxon>
        <taxon>Actinomycetota</taxon>
        <taxon>Actinomycetes</taxon>
        <taxon>Kitasatosporales</taxon>
        <taxon>Streptomycetaceae</taxon>
        <taxon>Peterkaempfera</taxon>
    </lineage>
</organism>
<dbReference type="GO" id="GO:0000160">
    <property type="term" value="P:phosphorelay signal transduction system"/>
    <property type="evidence" value="ECO:0007669"/>
    <property type="project" value="TreeGrafter"/>
</dbReference>
<dbReference type="EC" id="2.7.13.3" evidence="2"/>
<dbReference type="SMART" id="SM00387">
    <property type="entry name" value="HATPase_c"/>
    <property type="match status" value="1"/>
</dbReference>
<reference evidence="10" key="1">
    <citation type="submission" date="2018-07" db="EMBL/GenBank/DDBJ databases">
        <title>Streptacidiphilus bronchialis DSM 106435 chromosome.</title>
        <authorList>
            <person name="Batra D."/>
            <person name="Gulvik C.A."/>
        </authorList>
    </citation>
    <scope>NUCLEOTIDE SEQUENCE [LARGE SCALE GENOMIC DNA]</scope>
    <source>
        <strain evidence="10">DSM 106435</strain>
    </source>
</reference>
<keyword evidence="3" id="KW-0597">Phosphoprotein</keyword>
<dbReference type="SUPFAM" id="SSF55874">
    <property type="entry name" value="ATPase domain of HSP90 chaperone/DNA topoisomerase II/histidine kinase"/>
    <property type="match status" value="1"/>
</dbReference>
<keyword evidence="10" id="KW-1185">Reference proteome</keyword>
<dbReference type="InterPro" id="IPR036890">
    <property type="entry name" value="HATPase_C_sf"/>
</dbReference>
<evidence type="ECO:0000313" key="10">
    <source>
        <dbReference type="Proteomes" id="UP000249340"/>
    </source>
</evidence>
<feature type="transmembrane region" description="Helical" evidence="7">
    <location>
        <begin position="21"/>
        <end position="44"/>
    </location>
</feature>
<keyword evidence="5" id="KW-0418">Kinase</keyword>
<feature type="compositionally biased region" description="Polar residues" evidence="6">
    <location>
        <begin position="789"/>
        <end position="800"/>
    </location>
</feature>